<dbReference type="AlphaFoldDB" id="A0A537JMU4"/>
<protein>
    <submittedName>
        <fullName evidence="1">Uncharacterized protein</fullName>
    </submittedName>
</protein>
<accession>A0A537JMU4</accession>
<comment type="caution">
    <text evidence="1">The sequence shown here is derived from an EMBL/GenBank/DDBJ whole genome shotgun (WGS) entry which is preliminary data.</text>
</comment>
<evidence type="ECO:0000313" key="2">
    <source>
        <dbReference type="Proteomes" id="UP000320048"/>
    </source>
</evidence>
<gene>
    <name evidence="1" type="ORF">E6H04_00450</name>
</gene>
<evidence type="ECO:0000313" key="1">
    <source>
        <dbReference type="EMBL" id="TMI84873.1"/>
    </source>
</evidence>
<name>A0A537JMU4_9BACT</name>
<dbReference type="Proteomes" id="UP000320048">
    <property type="component" value="Unassembled WGS sequence"/>
</dbReference>
<reference evidence="1 2" key="1">
    <citation type="journal article" date="2019" name="Nat. Microbiol.">
        <title>Mediterranean grassland soil C-N compound turnover is dependent on rainfall and depth, and is mediated by genomically divergent microorganisms.</title>
        <authorList>
            <person name="Diamond S."/>
            <person name="Andeer P.F."/>
            <person name="Li Z."/>
            <person name="Crits-Christoph A."/>
            <person name="Burstein D."/>
            <person name="Anantharaman K."/>
            <person name="Lane K.R."/>
            <person name="Thomas B.C."/>
            <person name="Pan C."/>
            <person name="Northen T.R."/>
            <person name="Banfield J.F."/>
        </authorList>
    </citation>
    <scope>NUCLEOTIDE SEQUENCE [LARGE SCALE GENOMIC DNA]</scope>
    <source>
        <strain evidence="1">NP_7</strain>
    </source>
</reference>
<proteinExistence type="predicted"/>
<organism evidence="1 2">
    <name type="scientific">Candidatus Segetimicrobium genomatis</name>
    <dbReference type="NCBI Taxonomy" id="2569760"/>
    <lineage>
        <taxon>Bacteria</taxon>
        <taxon>Bacillati</taxon>
        <taxon>Candidatus Sysuimicrobiota</taxon>
        <taxon>Candidatus Sysuimicrobiia</taxon>
        <taxon>Candidatus Sysuimicrobiales</taxon>
        <taxon>Candidatus Segetimicrobiaceae</taxon>
        <taxon>Candidatus Segetimicrobium</taxon>
    </lineage>
</organism>
<sequence length="115" mass="12141">MRVKIRSALATAKIRTALPLIVVPIAMLIPGSDVAFSQTGAGTVAQAPLFTAIELHPSGFVESEARGISGGQQVGDIWVPLGETHAALWRGSAGSIRYRKAFDAMAKGDRSLVKR</sequence>
<dbReference type="EMBL" id="VBAO01000013">
    <property type="protein sequence ID" value="TMI84873.1"/>
    <property type="molecule type" value="Genomic_DNA"/>
</dbReference>